<reference evidence="2 3" key="1">
    <citation type="submission" date="2020-04" db="EMBL/GenBank/DDBJ databases">
        <authorList>
            <person name="Alioto T."/>
            <person name="Alioto T."/>
            <person name="Gomez Garrido J."/>
        </authorList>
    </citation>
    <scope>NUCLEOTIDE SEQUENCE [LARGE SCALE GENOMIC DNA]</scope>
</reference>
<accession>A0A8S1BIM6</accession>
<evidence type="ECO:0000313" key="2">
    <source>
        <dbReference type="EMBL" id="CAB3359085.1"/>
    </source>
</evidence>
<protein>
    <submittedName>
        <fullName evidence="2">Uncharacterized protein</fullName>
    </submittedName>
</protein>
<feature type="compositionally biased region" description="Polar residues" evidence="1">
    <location>
        <begin position="27"/>
        <end position="42"/>
    </location>
</feature>
<feature type="compositionally biased region" description="Basic and acidic residues" evidence="1">
    <location>
        <begin position="61"/>
        <end position="72"/>
    </location>
</feature>
<evidence type="ECO:0000256" key="1">
    <source>
        <dbReference type="SAM" id="MobiDB-lite"/>
    </source>
</evidence>
<name>A0A8S1BIM6_9INSE</name>
<evidence type="ECO:0000313" key="3">
    <source>
        <dbReference type="Proteomes" id="UP000494165"/>
    </source>
</evidence>
<organism evidence="2 3">
    <name type="scientific">Cloeon dipterum</name>
    <dbReference type="NCBI Taxonomy" id="197152"/>
    <lineage>
        <taxon>Eukaryota</taxon>
        <taxon>Metazoa</taxon>
        <taxon>Ecdysozoa</taxon>
        <taxon>Arthropoda</taxon>
        <taxon>Hexapoda</taxon>
        <taxon>Insecta</taxon>
        <taxon>Pterygota</taxon>
        <taxon>Palaeoptera</taxon>
        <taxon>Ephemeroptera</taxon>
        <taxon>Pisciforma</taxon>
        <taxon>Baetidae</taxon>
        <taxon>Cloeon</taxon>
    </lineage>
</organism>
<comment type="caution">
    <text evidence="2">The sequence shown here is derived from an EMBL/GenBank/DDBJ whole genome shotgun (WGS) entry which is preliminary data.</text>
</comment>
<dbReference type="AlphaFoldDB" id="A0A8S1BIM6"/>
<keyword evidence="3" id="KW-1185">Reference proteome</keyword>
<gene>
    <name evidence="2" type="ORF">CLODIP_2_CD05258</name>
</gene>
<dbReference type="Proteomes" id="UP000494165">
    <property type="component" value="Unassembled WGS sequence"/>
</dbReference>
<sequence length="120" mass="13216">MCVTEPTVTSPPRRVIKILRIFVPGAANSQQQQSKRNVTDPSRINGPIKKHKQSADSVPVDSDKKRFSHESSKLTPRRTVCPRSIVGATKVNLLAATDAVLRRQEAKSQAIAIDSSTREE</sequence>
<dbReference type="EMBL" id="CADEPI010000001">
    <property type="protein sequence ID" value="CAB3359085.1"/>
    <property type="molecule type" value="Genomic_DNA"/>
</dbReference>
<feature type="region of interest" description="Disordered" evidence="1">
    <location>
        <begin position="26"/>
        <end position="78"/>
    </location>
</feature>
<proteinExistence type="predicted"/>